<dbReference type="EMBL" id="CM047941">
    <property type="protein sequence ID" value="KAI9902472.1"/>
    <property type="molecule type" value="Genomic_DNA"/>
</dbReference>
<protein>
    <submittedName>
        <fullName evidence="1">Uncharacterized protein</fullName>
    </submittedName>
</protein>
<sequence>METCCRRGFVTPTRFAQRFYSRLVPSPLLVRLRRQSSTFLHPTTTTTATTTTSSTIAARRPCLYAPYPGRYYYPPYPSTPTQTRGITGELPRQQQDSMTTNVQLASTPTADTPEPCIFLRHGQYRYVFGRVGEGMQRNMIGRKLPTTGISNIFLSGVVGWESAGGLLGLLLTVGGAVTAAQLSKENENAERQKKSLRPRPSNISDWAGVHIHGGENITHLLASARTVIFRQPLACRMHEIRDDPRAAAPDDVEPDWHDENIRVWYVPVARNSPSRKRRRTDEDENGTEDSASNRSWSSELKQQDGISNTDISSLLVEDVMFKNDAGEGDMMLLLKKVRDIRPDDVALTITRELVARYTGPYTEGGKAPSNGDDDVWIVPRREEDKQIIKARTGTVRTASGLSLPRTVASQTSICYIAKPFERRGKYDAKLGKELGVANPQIRYLCAGQSITTESGNVVTPEQVLGESLPPNGFAVADIPDDKYIEPFLGRPEWSNQKLMAGVRAMYWFLARGLVEDPRIQKFMEERPDIKHVLCSPETCPNMITNTGASELQMKLHRLDAKRFPIPKFDNTVELAPEGKHLDLGRVGQTIELMPRYLYKDDPEPFADLAAAVQELPREAIELSDAAKTKVSDPAFLANIKELEKDIPSRDTEIVCLGTGSSAPSKYRNVSGTLIRAPGEGNFLLDCGEGTLGQMKRMYGVEGTAEILRDLRCIVISHVHADHHNGTAGLIRAWHQQKLADGDHTSRLAISCIKRYRKLLKEVSQADRFGWHRLFFPNCHDVSVPDEEMYATVKDFDGEHDDFGLRAIRRVEVPHCYRSHAVELELASGLRVAYSGDCRPSTAFAEACRGAHLLVHECTFNDDMGDHARQKRHSTMSEALDVAAAMAARRVLLTHFSQRYSKSDSLRRRNAGDDGATPAGDQAVLLAYDMMTCRLGEWREAVEYMPALEKLMESLAE</sequence>
<name>A0ACC0V7T8_9HYPO</name>
<evidence type="ECO:0000313" key="2">
    <source>
        <dbReference type="Proteomes" id="UP001163324"/>
    </source>
</evidence>
<proteinExistence type="predicted"/>
<dbReference type="Proteomes" id="UP001163324">
    <property type="component" value="Chromosome 2"/>
</dbReference>
<evidence type="ECO:0000313" key="1">
    <source>
        <dbReference type="EMBL" id="KAI9902472.1"/>
    </source>
</evidence>
<reference evidence="1" key="1">
    <citation type="submission" date="2022-10" db="EMBL/GenBank/DDBJ databases">
        <title>Complete Genome of Trichothecium roseum strain YXFP-22015, a Plant Pathogen Isolated from Citrus.</title>
        <authorList>
            <person name="Wang Y."/>
            <person name="Zhu L."/>
        </authorList>
    </citation>
    <scope>NUCLEOTIDE SEQUENCE</scope>
    <source>
        <strain evidence="1">YXFP-22015</strain>
    </source>
</reference>
<gene>
    <name evidence="1" type="ORF">N3K66_001824</name>
</gene>
<accession>A0ACC0V7T8</accession>
<comment type="caution">
    <text evidence="1">The sequence shown here is derived from an EMBL/GenBank/DDBJ whole genome shotgun (WGS) entry which is preliminary data.</text>
</comment>
<organism evidence="1 2">
    <name type="scientific">Trichothecium roseum</name>
    <dbReference type="NCBI Taxonomy" id="47278"/>
    <lineage>
        <taxon>Eukaryota</taxon>
        <taxon>Fungi</taxon>
        <taxon>Dikarya</taxon>
        <taxon>Ascomycota</taxon>
        <taxon>Pezizomycotina</taxon>
        <taxon>Sordariomycetes</taxon>
        <taxon>Hypocreomycetidae</taxon>
        <taxon>Hypocreales</taxon>
        <taxon>Hypocreales incertae sedis</taxon>
        <taxon>Trichothecium</taxon>
    </lineage>
</organism>
<keyword evidence="2" id="KW-1185">Reference proteome</keyword>